<accession>C5M2E9</accession>
<feature type="transmembrane region" description="Helical" evidence="1">
    <location>
        <begin position="307"/>
        <end position="328"/>
    </location>
</feature>
<evidence type="ECO:0000313" key="2">
    <source>
        <dbReference type="EMBL" id="EER35499.1"/>
    </source>
</evidence>
<keyword evidence="3" id="KW-1185">Reference proteome</keyword>
<dbReference type="eggNOG" id="ENOG502RR5U">
    <property type="taxonomic scope" value="Eukaryota"/>
</dbReference>
<feature type="transmembrane region" description="Helical" evidence="1">
    <location>
        <begin position="261"/>
        <end position="286"/>
    </location>
</feature>
<keyword evidence="1" id="KW-1133">Transmembrane helix</keyword>
<dbReference type="Proteomes" id="UP000002037">
    <property type="component" value="Unassembled WGS sequence"/>
</dbReference>
<dbReference type="OrthoDB" id="4075141at2759"/>
<dbReference type="GeneID" id="8296218"/>
<organism evidence="2 3">
    <name type="scientific">Candida tropicalis (strain ATCC MYA-3404 / T1)</name>
    <name type="common">Yeast</name>
    <dbReference type="NCBI Taxonomy" id="294747"/>
    <lineage>
        <taxon>Eukaryota</taxon>
        <taxon>Fungi</taxon>
        <taxon>Dikarya</taxon>
        <taxon>Ascomycota</taxon>
        <taxon>Saccharomycotina</taxon>
        <taxon>Pichiomycetes</taxon>
        <taxon>Debaryomycetaceae</taxon>
        <taxon>Candida/Lodderomyces clade</taxon>
        <taxon>Candida</taxon>
    </lineage>
</organism>
<evidence type="ECO:0000256" key="1">
    <source>
        <dbReference type="SAM" id="Phobius"/>
    </source>
</evidence>
<reference evidence="2 3" key="1">
    <citation type="journal article" date="2009" name="Nature">
        <title>Evolution of pathogenicity and sexual reproduction in eight Candida genomes.</title>
        <authorList>
            <person name="Butler G."/>
            <person name="Rasmussen M.D."/>
            <person name="Lin M.F."/>
            <person name="Santos M.A."/>
            <person name="Sakthikumar S."/>
            <person name="Munro C.A."/>
            <person name="Rheinbay E."/>
            <person name="Grabherr M."/>
            <person name="Forche A."/>
            <person name="Reedy J.L."/>
            <person name="Agrafioti I."/>
            <person name="Arnaud M.B."/>
            <person name="Bates S."/>
            <person name="Brown A.J."/>
            <person name="Brunke S."/>
            <person name="Costanzo M.C."/>
            <person name="Fitzpatrick D.A."/>
            <person name="de Groot P.W."/>
            <person name="Harris D."/>
            <person name="Hoyer L.L."/>
            <person name="Hube B."/>
            <person name="Klis F.M."/>
            <person name="Kodira C."/>
            <person name="Lennard N."/>
            <person name="Logue M.E."/>
            <person name="Martin R."/>
            <person name="Neiman A.M."/>
            <person name="Nikolaou E."/>
            <person name="Quail M.A."/>
            <person name="Quinn J."/>
            <person name="Santos M.C."/>
            <person name="Schmitzberger F.F."/>
            <person name="Sherlock G."/>
            <person name="Shah P."/>
            <person name="Silverstein K.A."/>
            <person name="Skrzypek M.S."/>
            <person name="Soll D."/>
            <person name="Staggs R."/>
            <person name="Stansfield I."/>
            <person name="Stumpf M.P."/>
            <person name="Sudbery P.E."/>
            <person name="Srikantha T."/>
            <person name="Zeng Q."/>
            <person name="Berman J."/>
            <person name="Berriman M."/>
            <person name="Heitman J."/>
            <person name="Gow N.A."/>
            <person name="Lorenz M.C."/>
            <person name="Birren B.W."/>
            <person name="Kellis M."/>
            <person name="Cuomo C.A."/>
        </authorList>
    </citation>
    <scope>NUCLEOTIDE SEQUENCE [LARGE SCALE GENOMIC DNA]</scope>
    <source>
        <strain evidence="3">ATCC MYA-3404 / T1</strain>
    </source>
</reference>
<keyword evidence="1" id="KW-0812">Transmembrane</keyword>
<dbReference type="AlphaFoldDB" id="C5M2E9"/>
<dbReference type="RefSeq" id="XP_002545457.1">
    <property type="nucleotide sequence ID" value="XM_002545411.1"/>
</dbReference>
<protein>
    <submittedName>
        <fullName evidence="2">Uncharacterized protein</fullName>
    </submittedName>
</protein>
<sequence length="428" mass="51078">MSIYQIIDTIKTFLEKNPFIPQWVKWKVIFRVLRIKNSTSWTNFITLNKPIKDALIRGYKTSDPDIKRRLDKLGNFISCICLYFATVDSKLIPKDYMLIYLIINYIGELDPPSNSQIIVSPRISNYFKVHNYKPWLQELYKKKEYVIFPAIFAQILSNYLTPTKYKLNQKYLSSGLKRYILNPIWINYRLGINYNRVSWIGLFRVYLFQNFVLQGFIGLYYFKAKLLDKLYEVKHNGQETKNYHEVIMNYLCSVWHRSNSFINLIFGCNLISIFLISLTSPIFRILTPSSTTKMNWIQSVYLNHLKFFFKSYTKIIGFIAGFITLYFNSLNLIPSWGCSENVRTIDSSFINSLDLYLFRLILLSKWRIIKNNHPWFIKFSKLDWNRFETILMSFGIWQIMNLNDFLKTHKDKNLSKKNSMIKLINYIM</sequence>
<dbReference type="VEuPathDB" id="FungiDB:CTRG_00238"/>
<feature type="transmembrane region" description="Helical" evidence="1">
    <location>
        <begin position="199"/>
        <end position="222"/>
    </location>
</feature>
<dbReference type="KEGG" id="ctp:CTRG_00238"/>
<gene>
    <name evidence="2" type="ORF">CTRG_00238</name>
</gene>
<proteinExistence type="predicted"/>
<dbReference type="HOGENOM" id="CLU_627026_0_0_1"/>
<keyword evidence="1" id="KW-0472">Membrane</keyword>
<name>C5M2E9_CANTT</name>
<evidence type="ECO:0000313" key="3">
    <source>
        <dbReference type="Proteomes" id="UP000002037"/>
    </source>
</evidence>
<dbReference type="EMBL" id="GG692395">
    <property type="protein sequence ID" value="EER35499.1"/>
    <property type="molecule type" value="Genomic_DNA"/>
</dbReference>